<dbReference type="RefSeq" id="WP_350347745.1">
    <property type="nucleotide sequence ID" value="NZ_CP158374.1"/>
</dbReference>
<gene>
    <name evidence="2" type="ORF">ABIQ69_14020</name>
</gene>
<dbReference type="EMBL" id="CP158374">
    <property type="protein sequence ID" value="XBX81722.1"/>
    <property type="molecule type" value="Genomic_DNA"/>
</dbReference>
<dbReference type="Pfam" id="PF12697">
    <property type="entry name" value="Abhydrolase_6"/>
    <property type="match status" value="1"/>
</dbReference>
<accession>A0AAU7W742</accession>
<dbReference type="AlphaFoldDB" id="A0AAU7W742"/>
<dbReference type="InterPro" id="IPR029058">
    <property type="entry name" value="AB_hydrolase_fold"/>
</dbReference>
<organism evidence="2">
    <name type="scientific">Agromyces sp. G08B096</name>
    <dbReference type="NCBI Taxonomy" id="3156399"/>
    <lineage>
        <taxon>Bacteria</taxon>
        <taxon>Bacillati</taxon>
        <taxon>Actinomycetota</taxon>
        <taxon>Actinomycetes</taxon>
        <taxon>Micrococcales</taxon>
        <taxon>Microbacteriaceae</taxon>
        <taxon>Agromyces</taxon>
    </lineage>
</organism>
<sequence length="296" mass="31490">MARPRVGRFVSATARDAYAAAYESVRSLWPLPAHSLDVPTSFGTTRVTRSGTGAGTPLVLFHGLNGAGPSWHAAVRELADAREVFAVDILGTAGRSVQTRAFEADADVGRWFDEVLAGSGLGRVHLLGESNGAWVASVVAMHTRSTPTSLTLIEPNGFIARPRLRTLLRFAALSARPTESGLRRLSDWLTPGVSPTPEEQELARAAMGFRPGLGWARLLTDDELGRIGSPTLAIFGAESVLSRPAEAAARLRETVSDIDIVLVPNGGHAVHGQFPGRVRPAVLDFLAAHDPADSRL</sequence>
<dbReference type="InterPro" id="IPR000073">
    <property type="entry name" value="AB_hydrolase_1"/>
</dbReference>
<dbReference type="SUPFAM" id="SSF53474">
    <property type="entry name" value="alpha/beta-Hydrolases"/>
    <property type="match status" value="1"/>
</dbReference>
<dbReference type="Gene3D" id="3.40.50.1820">
    <property type="entry name" value="alpha/beta hydrolase"/>
    <property type="match status" value="1"/>
</dbReference>
<evidence type="ECO:0000259" key="1">
    <source>
        <dbReference type="Pfam" id="PF12697"/>
    </source>
</evidence>
<reference evidence="2" key="1">
    <citation type="submission" date="2024-05" db="EMBL/GenBank/DDBJ databases">
        <authorList>
            <person name="Yu L."/>
        </authorList>
    </citation>
    <scope>NUCLEOTIDE SEQUENCE</scope>
    <source>
        <strain evidence="2">G08B096</strain>
    </source>
</reference>
<evidence type="ECO:0000313" key="2">
    <source>
        <dbReference type="EMBL" id="XBX81722.1"/>
    </source>
</evidence>
<proteinExistence type="predicted"/>
<dbReference type="GO" id="GO:0016787">
    <property type="term" value="F:hydrolase activity"/>
    <property type="evidence" value="ECO:0007669"/>
    <property type="project" value="UniProtKB-KW"/>
</dbReference>
<feature type="domain" description="AB hydrolase-1" evidence="1">
    <location>
        <begin position="58"/>
        <end position="278"/>
    </location>
</feature>
<keyword evidence="2" id="KW-0378">Hydrolase</keyword>
<dbReference type="PANTHER" id="PTHR43798:SF33">
    <property type="entry name" value="HYDROLASE, PUTATIVE (AFU_ORTHOLOGUE AFUA_2G14860)-RELATED"/>
    <property type="match status" value="1"/>
</dbReference>
<protein>
    <submittedName>
        <fullName evidence="2">Alpha/beta fold hydrolase</fullName>
    </submittedName>
</protein>
<dbReference type="PANTHER" id="PTHR43798">
    <property type="entry name" value="MONOACYLGLYCEROL LIPASE"/>
    <property type="match status" value="1"/>
</dbReference>
<dbReference type="InterPro" id="IPR050266">
    <property type="entry name" value="AB_hydrolase_sf"/>
</dbReference>
<dbReference type="GO" id="GO:0016020">
    <property type="term" value="C:membrane"/>
    <property type="evidence" value="ECO:0007669"/>
    <property type="project" value="TreeGrafter"/>
</dbReference>
<name>A0AAU7W742_9MICO</name>